<proteinExistence type="predicted"/>
<comment type="caution">
    <text evidence="2">The sequence shown here is derived from an EMBL/GenBank/DDBJ whole genome shotgun (WGS) entry which is preliminary data.</text>
</comment>
<reference evidence="2 3" key="1">
    <citation type="journal article" date="2012" name="Genome Biol.">
        <title>Genome and low-iron response of an oceanic diatom adapted to chronic iron limitation.</title>
        <authorList>
            <person name="Lommer M."/>
            <person name="Specht M."/>
            <person name="Roy A.S."/>
            <person name="Kraemer L."/>
            <person name="Andreson R."/>
            <person name="Gutowska M.A."/>
            <person name="Wolf J."/>
            <person name="Bergner S.V."/>
            <person name="Schilhabel M.B."/>
            <person name="Klostermeier U.C."/>
            <person name="Beiko R.G."/>
            <person name="Rosenstiel P."/>
            <person name="Hippler M."/>
            <person name="Laroche J."/>
        </authorList>
    </citation>
    <scope>NUCLEOTIDE SEQUENCE [LARGE SCALE GENOMIC DNA]</scope>
    <source>
        <strain evidence="2 3">CCMP1005</strain>
    </source>
</reference>
<dbReference type="OMA" id="NSHPEEG"/>
<name>K0T9C9_THAOC</name>
<dbReference type="AlphaFoldDB" id="K0T9C9"/>
<protein>
    <submittedName>
        <fullName evidence="2">Uncharacterized protein</fullName>
    </submittedName>
</protein>
<gene>
    <name evidence="2" type="ORF">THAOC_08638</name>
</gene>
<feature type="compositionally biased region" description="Basic residues" evidence="1">
    <location>
        <begin position="156"/>
        <end position="173"/>
    </location>
</feature>
<feature type="compositionally biased region" description="Basic and acidic residues" evidence="1">
    <location>
        <begin position="34"/>
        <end position="49"/>
    </location>
</feature>
<evidence type="ECO:0000256" key="1">
    <source>
        <dbReference type="SAM" id="MobiDB-lite"/>
    </source>
</evidence>
<feature type="non-terminal residue" evidence="2">
    <location>
        <position position="1"/>
    </location>
</feature>
<feature type="region of interest" description="Disordered" evidence="1">
    <location>
        <begin position="1"/>
        <end position="95"/>
    </location>
</feature>
<evidence type="ECO:0000313" key="3">
    <source>
        <dbReference type="Proteomes" id="UP000266841"/>
    </source>
</evidence>
<dbReference type="Proteomes" id="UP000266841">
    <property type="component" value="Unassembled WGS sequence"/>
</dbReference>
<organism evidence="2 3">
    <name type="scientific">Thalassiosira oceanica</name>
    <name type="common">Marine diatom</name>
    <dbReference type="NCBI Taxonomy" id="159749"/>
    <lineage>
        <taxon>Eukaryota</taxon>
        <taxon>Sar</taxon>
        <taxon>Stramenopiles</taxon>
        <taxon>Ochrophyta</taxon>
        <taxon>Bacillariophyta</taxon>
        <taxon>Coscinodiscophyceae</taxon>
        <taxon>Thalassiosirophycidae</taxon>
        <taxon>Thalassiosirales</taxon>
        <taxon>Thalassiosiraceae</taxon>
        <taxon>Thalassiosira</taxon>
    </lineage>
</organism>
<feature type="compositionally biased region" description="Basic and acidic residues" evidence="1">
    <location>
        <begin position="234"/>
        <end position="251"/>
    </location>
</feature>
<keyword evidence="3" id="KW-1185">Reference proteome</keyword>
<dbReference type="EMBL" id="AGNL01009155">
    <property type="protein sequence ID" value="EJK70041.1"/>
    <property type="molecule type" value="Genomic_DNA"/>
</dbReference>
<accession>K0T9C9</accession>
<feature type="compositionally biased region" description="Basic and acidic residues" evidence="1">
    <location>
        <begin position="266"/>
        <end position="305"/>
    </location>
</feature>
<feature type="region of interest" description="Disordered" evidence="1">
    <location>
        <begin position="500"/>
        <end position="519"/>
    </location>
</feature>
<feature type="compositionally biased region" description="Low complexity" evidence="1">
    <location>
        <begin position="57"/>
        <end position="75"/>
    </location>
</feature>
<feature type="region of interest" description="Disordered" evidence="1">
    <location>
        <begin position="107"/>
        <end position="344"/>
    </location>
</feature>
<sequence length="519" mass="55525">GSVVEHAISEQAASEQAASDRHSAHTPPGEADDGDRGNRREEERGEDRPGPIGPGPDGVDASARSALSGSRGGRSVACVPSDDEPDCPLDSSIASIKPHHYDAHARERLSALDPDEAAGAFLPFGDGGTGGGSPAPARRDAAQLRPSHGGREGGRRGGRRRCRAARVARRRDHRPQAPHGQPGGHDRRPVVEAPQLRRGAGGDGAVSQVGAERARARQERPPVPARHGPSPRDGAQRDPREPGGEDLRAEEGAGPGRGGPQRPPPRAREPEEHDVAHWELHGVDGRPDDDRRERPPPPGGHEREGGIFGGMRAPSIRHSHDPPARPRPPCEGSRPRRAKIVQPPPSAPVACRLLRPRAPTAQFLNVDSLLRVIELHPHYDLLIVAYPLPATGRLSMAGKLREVLVVRAVRAVSRNRLVVLYRLSSSVPRRRPSLGSYARNLAGAVHSRRASRPPIERGPAADLSCAGPDFDVVVGMGRKAASRDPLVELYRVALDRRTTRSPFDSRGTVAPPRRGAGTV</sequence>
<evidence type="ECO:0000313" key="2">
    <source>
        <dbReference type="EMBL" id="EJK70041.1"/>
    </source>
</evidence>